<gene>
    <name evidence="3" type="ORF">ABL78_4515</name>
</gene>
<proteinExistence type="predicted"/>
<dbReference type="Proteomes" id="UP000038009">
    <property type="component" value="Unassembled WGS sequence"/>
</dbReference>
<sequence>MLRHSRLALLIVPSSASTKRPSFLCLTEVHATPAIDCVYRRVMEYDRNSSSTSNGQPSGEPLSSALVTRRYFSGSLMGAVTSVAGVALFVLTFAYNVGRPVMDAHREYFSKLALEDNSSDAQDCAEGDAPNPVEEFDDAVVEEEET</sequence>
<reference evidence="3 4" key="1">
    <citation type="journal article" date="2015" name="PLoS Pathog.">
        <title>Leptomonas seymouri: Adaptations to the Dixenous Life Cycle Analyzed by Genome Sequencing, Transcriptome Profiling and Co-infection with Leishmania donovani.</title>
        <authorList>
            <person name="Kraeva N."/>
            <person name="Butenko A."/>
            <person name="Hlavacova J."/>
            <person name="Kostygov A."/>
            <person name="Myskova J."/>
            <person name="Grybchuk D."/>
            <person name="Lestinova T."/>
            <person name="Votypka J."/>
            <person name="Volf P."/>
            <person name="Opperdoes F."/>
            <person name="Flegontov P."/>
            <person name="Lukes J."/>
            <person name="Yurchenko V."/>
        </authorList>
    </citation>
    <scope>NUCLEOTIDE SEQUENCE [LARGE SCALE GENOMIC DNA]</scope>
    <source>
        <strain evidence="3 4">ATCC 30220</strain>
    </source>
</reference>
<keyword evidence="2 3" id="KW-0812">Transmembrane</keyword>
<keyword evidence="2" id="KW-1133">Transmembrane helix</keyword>
<evidence type="ECO:0000313" key="3">
    <source>
        <dbReference type="EMBL" id="KPI86436.1"/>
    </source>
</evidence>
<accession>A0A0N0P5G4</accession>
<evidence type="ECO:0000256" key="2">
    <source>
        <dbReference type="SAM" id="Phobius"/>
    </source>
</evidence>
<evidence type="ECO:0000256" key="1">
    <source>
        <dbReference type="SAM" id="MobiDB-lite"/>
    </source>
</evidence>
<feature type="transmembrane region" description="Helical" evidence="2">
    <location>
        <begin position="71"/>
        <end position="97"/>
    </location>
</feature>
<name>A0A0N0P5G4_LEPSE</name>
<dbReference type="VEuPathDB" id="TriTrypDB:Lsey_0131_0170"/>
<dbReference type="AlphaFoldDB" id="A0A0N0P5G4"/>
<comment type="caution">
    <text evidence="3">The sequence shown here is derived from an EMBL/GenBank/DDBJ whole genome shotgun (WGS) entry which is preliminary data.</text>
</comment>
<feature type="compositionally biased region" description="Acidic residues" evidence="1">
    <location>
        <begin position="134"/>
        <end position="146"/>
    </location>
</feature>
<organism evidence="3 4">
    <name type="scientific">Leptomonas seymouri</name>
    <dbReference type="NCBI Taxonomy" id="5684"/>
    <lineage>
        <taxon>Eukaryota</taxon>
        <taxon>Discoba</taxon>
        <taxon>Euglenozoa</taxon>
        <taxon>Kinetoplastea</taxon>
        <taxon>Metakinetoplastina</taxon>
        <taxon>Trypanosomatida</taxon>
        <taxon>Trypanosomatidae</taxon>
        <taxon>Leishmaniinae</taxon>
        <taxon>Leptomonas</taxon>
    </lineage>
</organism>
<keyword evidence="2" id="KW-0472">Membrane</keyword>
<dbReference type="OrthoDB" id="264063at2759"/>
<dbReference type="EMBL" id="LJSK01000131">
    <property type="protein sequence ID" value="KPI86436.1"/>
    <property type="molecule type" value="Genomic_DNA"/>
</dbReference>
<protein>
    <submittedName>
        <fullName evidence="3">Putative transmembrane protein</fullName>
    </submittedName>
</protein>
<keyword evidence="4" id="KW-1185">Reference proteome</keyword>
<evidence type="ECO:0000313" key="4">
    <source>
        <dbReference type="Proteomes" id="UP000038009"/>
    </source>
</evidence>
<feature type="region of interest" description="Disordered" evidence="1">
    <location>
        <begin position="119"/>
        <end position="146"/>
    </location>
</feature>
<dbReference type="OMA" id="FFWKRAD"/>